<dbReference type="Proteomes" id="UP000229641">
    <property type="component" value="Unassembled WGS sequence"/>
</dbReference>
<evidence type="ECO:0000256" key="2">
    <source>
        <dbReference type="ARBA" id="ARBA00022605"/>
    </source>
</evidence>
<proteinExistence type="inferred from homology"/>
<dbReference type="HAMAP" id="MF_00211">
    <property type="entry name" value="TrpD"/>
    <property type="match status" value="1"/>
</dbReference>
<feature type="binding site" evidence="9">
    <location>
        <position position="115"/>
    </location>
    <ligand>
        <name>anthranilate</name>
        <dbReference type="ChEBI" id="CHEBI:16567"/>
        <label>1</label>
    </ligand>
</feature>
<keyword evidence="9" id="KW-0479">Metal-binding</keyword>
<keyword evidence="6 9" id="KW-0057">Aromatic amino acid biosynthesis</keyword>
<comment type="caution">
    <text evidence="9">Lacks conserved residue(s) required for the propagation of feature annotation.</text>
</comment>
<sequence>MNKISELTDFLNKGGIADKNQIQEAFDGIMSGKVETEDLKKFLLALKDRETPEIIAGAASSMRQAMIKINVRDYPEEIVLDTCGTGGSLFHTFNISTVAAFVIAGCGIKVAKHGNRAVSSKFGSADVLKELGLNLEISPKKVEEIIKEIGIGFMFAPLYHPAMKYAAQARKEIAARTIFNILGPLCNPAGADTQIVGVYEERLSDIIARALGELGSKRAFVIYSARGLDEVSIEGQTSVVELKEGNVNPACQVSPSDFGVNEAGLGNITPGNNSSENAKIILDILKGEESHRRDAVLINAALGIVAAGKTGDFKQAKGIGEESLASGNALKKLELLIERSRQ</sequence>
<dbReference type="SUPFAM" id="SSF52418">
    <property type="entry name" value="Nucleoside phosphorylase/phosphoribosyltransferase catalytic domain"/>
    <property type="match status" value="1"/>
</dbReference>
<feature type="binding site" evidence="9">
    <location>
        <position position="84"/>
    </location>
    <ligand>
        <name>anthranilate</name>
        <dbReference type="ChEBI" id="CHEBI:16567"/>
        <label>1</label>
    </ligand>
</feature>
<dbReference type="NCBIfam" id="TIGR01245">
    <property type="entry name" value="trpD"/>
    <property type="match status" value="1"/>
</dbReference>
<name>A0A2H0LZE3_9BACT</name>
<dbReference type="UniPathway" id="UPA00035">
    <property type="reaction ID" value="UER00041"/>
</dbReference>
<dbReference type="Gene3D" id="1.20.970.10">
    <property type="entry name" value="Transferase, Pyrimidine Nucleoside Phosphorylase, Chain C"/>
    <property type="match status" value="1"/>
</dbReference>
<evidence type="ECO:0000256" key="8">
    <source>
        <dbReference type="ARBA" id="ARBA00061188"/>
    </source>
</evidence>
<feature type="binding site" evidence="9">
    <location>
        <position position="229"/>
    </location>
    <ligand>
        <name>Mg(2+)</name>
        <dbReference type="ChEBI" id="CHEBI:18420"/>
        <label>2</label>
    </ligand>
</feature>
<reference evidence="12 13" key="1">
    <citation type="submission" date="2017-09" db="EMBL/GenBank/DDBJ databases">
        <title>Depth-based differentiation of microbial function through sediment-hosted aquifers and enrichment of novel symbionts in the deep terrestrial subsurface.</title>
        <authorList>
            <person name="Probst A.J."/>
            <person name="Ladd B."/>
            <person name="Jarett J.K."/>
            <person name="Geller-Mcgrath D.E."/>
            <person name="Sieber C.M."/>
            <person name="Emerson J.B."/>
            <person name="Anantharaman K."/>
            <person name="Thomas B.C."/>
            <person name="Malmstrom R."/>
            <person name="Stieglmeier M."/>
            <person name="Klingl A."/>
            <person name="Woyke T."/>
            <person name="Ryan C.M."/>
            <person name="Banfield J.F."/>
        </authorList>
    </citation>
    <scope>NUCLEOTIDE SEQUENCE [LARGE SCALE GENOMIC DNA]</scope>
    <source>
        <strain evidence="12">CG11_big_fil_rev_8_21_14_0_20_42_13</strain>
    </source>
</reference>
<comment type="subunit">
    <text evidence="9">Homodimer.</text>
</comment>
<protein>
    <recommendedName>
        <fullName evidence="9">Anthranilate phosphoribosyltransferase</fullName>
        <ecNumber evidence="9">2.4.2.18</ecNumber>
    </recommendedName>
</protein>
<evidence type="ECO:0000313" key="12">
    <source>
        <dbReference type="EMBL" id="PIQ88855.1"/>
    </source>
</evidence>
<evidence type="ECO:0000256" key="9">
    <source>
        <dbReference type="HAMAP-Rule" id="MF_00211"/>
    </source>
</evidence>
<feature type="binding site" evidence="9">
    <location>
        <position position="96"/>
    </location>
    <ligand>
        <name>Mg(2+)</name>
        <dbReference type="ChEBI" id="CHEBI:18420"/>
        <label>1</label>
    </ligand>
</feature>
<dbReference type="InterPro" id="IPR005940">
    <property type="entry name" value="Anthranilate_Pribosyl_Tfrase"/>
</dbReference>
<dbReference type="PANTHER" id="PTHR43285">
    <property type="entry name" value="ANTHRANILATE PHOSPHORIBOSYLTRANSFERASE"/>
    <property type="match status" value="1"/>
</dbReference>
<comment type="catalytic activity">
    <reaction evidence="7 9">
        <text>N-(5-phospho-beta-D-ribosyl)anthranilate + diphosphate = 5-phospho-alpha-D-ribose 1-diphosphate + anthranilate</text>
        <dbReference type="Rhea" id="RHEA:11768"/>
        <dbReference type="ChEBI" id="CHEBI:16567"/>
        <dbReference type="ChEBI" id="CHEBI:18277"/>
        <dbReference type="ChEBI" id="CHEBI:33019"/>
        <dbReference type="ChEBI" id="CHEBI:58017"/>
        <dbReference type="EC" id="2.4.2.18"/>
    </reaction>
</comment>
<evidence type="ECO:0000256" key="4">
    <source>
        <dbReference type="ARBA" id="ARBA00022679"/>
    </source>
</evidence>
<accession>A0A2H0LZE3</accession>
<keyword evidence="5 9" id="KW-0822">Tryptophan biosynthesis</keyword>
<dbReference type="Gene3D" id="3.40.1030.10">
    <property type="entry name" value="Nucleoside phosphorylase/phosphoribosyltransferase catalytic domain"/>
    <property type="match status" value="1"/>
</dbReference>
<keyword evidence="2 9" id="KW-0028">Amino-acid biosynthesis</keyword>
<feature type="domain" description="Glycosyl transferase family 3 N-terminal" evidence="11">
    <location>
        <begin position="18"/>
        <end position="65"/>
    </location>
</feature>
<feature type="binding site" evidence="9">
    <location>
        <begin position="87"/>
        <end position="88"/>
    </location>
    <ligand>
        <name>5-phospho-alpha-D-ribose 1-diphosphate</name>
        <dbReference type="ChEBI" id="CHEBI:58017"/>
    </ligand>
</feature>
<feature type="domain" description="Glycosyl transferase family 3" evidence="10">
    <location>
        <begin position="78"/>
        <end position="330"/>
    </location>
</feature>
<evidence type="ECO:0000256" key="6">
    <source>
        <dbReference type="ARBA" id="ARBA00023141"/>
    </source>
</evidence>
<feature type="binding site" evidence="9">
    <location>
        <position position="92"/>
    </location>
    <ligand>
        <name>5-phospho-alpha-D-ribose 1-diphosphate</name>
        <dbReference type="ChEBI" id="CHEBI:58017"/>
    </ligand>
</feature>
<dbReference type="FunFam" id="3.40.1030.10:FF:000002">
    <property type="entry name" value="Anthranilate phosphoribosyltransferase"/>
    <property type="match status" value="1"/>
</dbReference>
<evidence type="ECO:0000256" key="1">
    <source>
        <dbReference type="ARBA" id="ARBA00004907"/>
    </source>
</evidence>
<feature type="binding site" evidence="9">
    <location>
        <begin position="112"/>
        <end position="120"/>
    </location>
    <ligand>
        <name>5-phospho-alpha-D-ribose 1-diphosphate</name>
        <dbReference type="ChEBI" id="CHEBI:58017"/>
    </ligand>
</feature>
<dbReference type="InterPro" id="IPR017459">
    <property type="entry name" value="Glycosyl_Trfase_fam3_N_dom"/>
</dbReference>
<evidence type="ECO:0000259" key="10">
    <source>
        <dbReference type="Pfam" id="PF00591"/>
    </source>
</evidence>
<keyword evidence="3 9" id="KW-0328">Glycosyltransferase</keyword>
<dbReference type="EC" id="2.4.2.18" evidence="9"/>
<dbReference type="GO" id="GO:0005829">
    <property type="term" value="C:cytosol"/>
    <property type="evidence" value="ECO:0007669"/>
    <property type="project" value="TreeGrafter"/>
</dbReference>
<dbReference type="GO" id="GO:0000162">
    <property type="term" value="P:L-tryptophan biosynthetic process"/>
    <property type="evidence" value="ECO:0007669"/>
    <property type="project" value="UniProtKB-UniRule"/>
</dbReference>
<comment type="similarity">
    <text evidence="8">In the C-terminal section; belongs to the anthranilate phosphoribosyltransferase family.</text>
</comment>
<comment type="pathway">
    <text evidence="1 9">Amino-acid biosynthesis; L-tryptophan biosynthesis; L-tryptophan from chorismate: step 2/5.</text>
</comment>
<keyword evidence="9" id="KW-0460">Magnesium</keyword>
<comment type="cofactor">
    <cofactor evidence="9">
        <name>Mg(2+)</name>
        <dbReference type="ChEBI" id="CHEBI:18420"/>
    </cofactor>
    <text evidence="9">Binds 2 magnesium ions per monomer.</text>
</comment>
<comment type="function">
    <text evidence="9">Catalyzes the transfer of the phosphoribosyl group of 5-phosphorylribose-1-pyrophosphate (PRPP) to anthranilate to yield N-(5'-phosphoribosyl)-anthranilate (PRA).</text>
</comment>
<feature type="binding site" evidence="9">
    <location>
        <position position="124"/>
    </location>
    <ligand>
        <name>5-phospho-alpha-D-ribose 1-diphosphate</name>
        <dbReference type="ChEBI" id="CHEBI:58017"/>
    </ligand>
</feature>
<keyword evidence="4 9" id="KW-0808">Transferase</keyword>
<comment type="caution">
    <text evidence="12">The sequence shown here is derived from an EMBL/GenBank/DDBJ whole genome shotgun (WGS) entry which is preliminary data.</text>
</comment>
<dbReference type="InterPro" id="IPR000312">
    <property type="entry name" value="Glycosyl_Trfase_fam3"/>
</dbReference>
<dbReference type="Pfam" id="PF00591">
    <property type="entry name" value="Glycos_transf_3"/>
    <property type="match status" value="1"/>
</dbReference>
<dbReference type="InterPro" id="IPR035902">
    <property type="entry name" value="Nuc_phospho_transferase"/>
</dbReference>
<evidence type="ECO:0000256" key="5">
    <source>
        <dbReference type="ARBA" id="ARBA00022822"/>
    </source>
</evidence>
<evidence type="ECO:0000259" key="11">
    <source>
        <dbReference type="Pfam" id="PF02885"/>
    </source>
</evidence>
<dbReference type="EMBL" id="PCWA01000084">
    <property type="protein sequence ID" value="PIQ88855.1"/>
    <property type="molecule type" value="Genomic_DNA"/>
</dbReference>
<comment type="similarity">
    <text evidence="9">Belongs to the anthranilate phosphoribosyltransferase family.</text>
</comment>
<organism evidence="12 13">
    <name type="scientific">Candidatus Ghiorseimicrobium undicola</name>
    <dbReference type="NCBI Taxonomy" id="1974746"/>
    <lineage>
        <taxon>Bacteria</taxon>
        <taxon>Pseudomonadati</taxon>
        <taxon>Candidatus Omnitrophota</taxon>
        <taxon>Candidatus Ghiorseimicrobium</taxon>
    </lineage>
</organism>
<feature type="binding site" evidence="9">
    <location>
        <position position="230"/>
    </location>
    <ligand>
        <name>Mg(2+)</name>
        <dbReference type="ChEBI" id="CHEBI:18420"/>
        <label>1</label>
    </ligand>
</feature>
<dbReference type="Pfam" id="PF02885">
    <property type="entry name" value="Glycos_trans_3N"/>
    <property type="match status" value="1"/>
</dbReference>
<evidence type="ECO:0000313" key="13">
    <source>
        <dbReference type="Proteomes" id="UP000229641"/>
    </source>
</evidence>
<dbReference type="GO" id="GO:0004048">
    <property type="term" value="F:anthranilate phosphoribosyltransferase activity"/>
    <property type="evidence" value="ECO:0007669"/>
    <property type="project" value="UniProtKB-UniRule"/>
</dbReference>
<gene>
    <name evidence="9 12" type="primary">trpD</name>
    <name evidence="12" type="ORF">COV72_06150</name>
</gene>
<feature type="binding site" evidence="9">
    <location>
        <position position="84"/>
    </location>
    <ligand>
        <name>5-phospho-alpha-D-ribose 1-diphosphate</name>
        <dbReference type="ChEBI" id="CHEBI:58017"/>
    </ligand>
</feature>
<evidence type="ECO:0000256" key="7">
    <source>
        <dbReference type="ARBA" id="ARBA00052328"/>
    </source>
</evidence>
<feature type="binding site" evidence="9">
    <location>
        <position position="170"/>
    </location>
    <ligand>
        <name>anthranilate</name>
        <dbReference type="ChEBI" id="CHEBI:16567"/>
        <label>2</label>
    </ligand>
</feature>
<dbReference type="AlphaFoldDB" id="A0A2H0LZE3"/>
<evidence type="ECO:0000256" key="3">
    <source>
        <dbReference type="ARBA" id="ARBA00022676"/>
    </source>
</evidence>
<dbReference type="GO" id="GO:0000287">
    <property type="term" value="F:magnesium ion binding"/>
    <property type="evidence" value="ECO:0007669"/>
    <property type="project" value="UniProtKB-UniRule"/>
</dbReference>
<dbReference type="PANTHER" id="PTHR43285:SF2">
    <property type="entry name" value="ANTHRANILATE PHOSPHORIBOSYLTRANSFERASE"/>
    <property type="match status" value="1"/>
</dbReference>
<feature type="binding site" evidence="9">
    <location>
        <begin position="94"/>
        <end position="97"/>
    </location>
    <ligand>
        <name>5-phospho-alpha-D-ribose 1-diphosphate</name>
        <dbReference type="ChEBI" id="CHEBI:58017"/>
    </ligand>
</feature>
<feature type="binding site" evidence="9">
    <location>
        <position position="230"/>
    </location>
    <ligand>
        <name>Mg(2+)</name>
        <dbReference type="ChEBI" id="CHEBI:18420"/>
        <label>2</label>
    </ligand>
</feature>